<dbReference type="Proteomes" id="UP000051326">
    <property type="component" value="Unassembled WGS sequence"/>
</dbReference>
<sequence>MTRLGWLLLEDSSRRAARESGGREKRLRPAWLMPGGVSCTGTAGGQGLRQRFGRVRTIGRLSALPRLRRIARASSRVWP</sequence>
<evidence type="ECO:0000313" key="2">
    <source>
        <dbReference type="Proteomes" id="UP000051326"/>
    </source>
</evidence>
<dbReference type="AlphaFoldDB" id="A0A0P1H9G6"/>
<dbReference type="EMBL" id="CYSR01000021">
    <property type="protein sequence ID" value="CUH99867.1"/>
    <property type="molecule type" value="Genomic_DNA"/>
</dbReference>
<proteinExistence type="predicted"/>
<organism evidence="1 2">
    <name type="scientific">Leisingera aquaemixtae</name>
    <dbReference type="NCBI Taxonomy" id="1396826"/>
    <lineage>
        <taxon>Bacteria</taxon>
        <taxon>Pseudomonadati</taxon>
        <taxon>Pseudomonadota</taxon>
        <taxon>Alphaproteobacteria</taxon>
        <taxon>Rhodobacterales</taxon>
        <taxon>Roseobacteraceae</taxon>
        <taxon>Leisingera</taxon>
    </lineage>
</organism>
<gene>
    <name evidence="1" type="ORF">PHA8399_01993</name>
</gene>
<accession>A0A0P1H9G6</accession>
<protein>
    <submittedName>
        <fullName evidence="1">Uncharacterized protein</fullName>
    </submittedName>
</protein>
<evidence type="ECO:0000313" key="1">
    <source>
        <dbReference type="EMBL" id="CUH99867.1"/>
    </source>
</evidence>
<reference evidence="1 2" key="1">
    <citation type="submission" date="2015-09" db="EMBL/GenBank/DDBJ databases">
        <authorList>
            <consortium name="Swine Surveillance"/>
        </authorList>
    </citation>
    <scope>NUCLEOTIDE SEQUENCE [LARGE SCALE GENOMIC DNA]</scope>
    <source>
        <strain evidence="1 2">CECT 8399</strain>
    </source>
</reference>
<name>A0A0P1H9G6_9RHOB</name>